<feature type="region of interest" description="Disordered" evidence="1">
    <location>
        <begin position="324"/>
        <end position="375"/>
    </location>
</feature>
<name>A0ABD5YLL3_9EURY</name>
<evidence type="ECO:0000313" key="3">
    <source>
        <dbReference type="Proteomes" id="UP001596417"/>
    </source>
</evidence>
<evidence type="ECO:0000256" key="1">
    <source>
        <dbReference type="SAM" id="MobiDB-lite"/>
    </source>
</evidence>
<dbReference type="AlphaFoldDB" id="A0ABD5YLL3"/>
<reference evidence="2 3" key="1">
    <citation type="journal article" date="2019" name="Int. J. Syst. Evol. Microbiol.">
        <title>The Global Catalogue of Microorganisms (GCM) 10K type strain sequencing project: providing services to taxonomists for standard genome sequencing and annotation.</title>
        <authorList>
            <consortium name="The Broad Institute Genomics Platform"/>
            <consortium name="The Broad Institute Genome Sequencing Center for Infectious Disease"/>
            <person name="Wu L."/>
            <person name="Ma J."/>
        </authorList>
    </citation>
    <scope>NUCLEOTIDE SEQUENCE [LARGE SCALE GENOMIC DNA]</scope>
    <source>
        <strain evidence="2 3">RDMS1</strain>
    </source>
</reference>
<protein>
    <submittedName>
        <fullName evidence="2">DUF58 domain-containing protein</fullName>
    </submittedName>
</protein>
<feature type="compositionally biased region" description="Basic and acidic residues" evidence="1">
    <location>
        <begin position="346"/>
        <end position="363"/>
    </location>
</feature>
<dbReference type="RefSeq" id="WP_264555415.1">
    <property type="nucleotide sequence ID" value="NZ_CP109979.1"/>
</dbReference>
<dbReference type="Proteomes" id="UP001596417">
    <property type="component" value="Unassembled WGS sequence"/>
</dbReference>
<feature type="compositionally biased region" description="Acidic residues" evidence="1">
    <location>
        <begin position="366"/>
        <end position="375"/>
    </location>
</feature>
<proteinExistence type="predicted"/>
<keyword evidence="3" id="KW-1185">Reference proteome</keyword>
<evidence type="ECO:0000313" key="2">
    <source>
        <dbReference type="EMBL" id="MFC7188470.1"/>
    </source>
</evidence>
<gene>
    <name evidence="2" type="ORF">ACFQL7_00420</name>
</gene>
<comment type="caution">
    <text evidence="2">The sequence shown here is derived from an EMBL/GenBank/DDBJ whole genome shotgun (WGS) entry which is preliminary data.</text>
</comment>
<organism evidence="2 3">
    <name type="scientific">Halocatena marina</name>
    <dbReference type="NCBI Taxonomy" id="2934937"/>
    <lineage>
        <taxon>Archaea</taxon>
        <taxon>Methanobacteriati</taxon>
        <taxon>Methanobacteriota</taxon>
        <taxon>Stenosarchaea group</taxon>
        <taxon>Halobacteria</taxon>
        <taxon>Halobacteriales</taxon>
        <taxon>Natronomonadaceae</taxon>
        <taxon>Halocatena</taxon>
    </lineage>
</organism>
<sequence length="375" mass="41032">MKLTRRGTVVAGVAVLGFVLGANSGARALDAVVVPAIATLAVAVTEVTLTDRPTLERSIPEPGFPGDDRTLRLRLDTNRMVSITDQLGDGIRPNTVEQTVAGDQTVAYNIELVRRGVHSIGPLSVDVRDSLGLVTKRYRYTDSETLLVYPDIRHLTSPKPLQAVTEADEKIERQEFDQLREYVPGDSLRDVHWKTSAKQQHQDDLFVVEYTHGGGEGISIAAESTADSHGRSVDAMATATASIVAYLIDHGIEVSLAVPNGHLEKGHDERHRQRMLELLARTNPGRVSMERVESADVYVLGERGRVTIEVGDGGQTISFDQLTNQEPIEGARDDLDSRKQKTAIDSSDRHRSQKIRKEKEKSGSDSGEESESVPA</sequence>
<accession>A0ABD5YLL3</accession>
<dbReference type="GeneID" id="76198001"/>
<feature type="compositionally biased region" description="Basic and acidic residues" evidence="1">
    <location>
        <begin position="329"/>
        <end position="339"/>
    </location>
</feature>
<dbReference type="PANTHER" id="PTHR34351:SF1">
    <property type="entry name" value="SLR1927 PROTEIN"/>
    <property type="match status" value="1"/>
</dbReference>
<dbReference type="PANTHER" id="PTHR34351">
    <property type="entry name" value="SLR1927 PROTEIN-RELATED"/>
    <property type="match status" value="1"/>
</dbReference>
<dbReference type="EMBL" id="JBHTAX010000001">
    <property type="protein sequence ID" value="MFC7188470.1"/>
    <property type="molecule type" value="Genomic_DNA"/>
</dbReference>